<evidence type="ECO:0000313" key="5">
    <source>
        <dbReference type="Proteomes" id="UP001221757"/>
    </source>
</evidence>
<evidence type="ECO:0000259" key="3">
    <source>
        <dbReference type="PROSITE" id="PS51782"/>
    </source>
</evidence>
<dbReference type="EMBL" id="JARKIE010000132">
    <property type="protein sequence ID" value="KAJ7678665.1"/>
    <property type="molecule type" value="Genomic_DNA"/>
</dbReference>
<protein>
    <recommendedName>
        <fullName evidence="3">LysM domain-containing protein</fullName>
    </recommendedName>
</protein>
<dbReference type="Proteomes" id="UP001221757">
    <property type="component" value="Unassembled WGS sequence"/>
</dbReference>
<feature type="domain" description="LysM" evidence="3">
    <location>
        <begin position="24"/>
        <end position="70"/>
    </location>
</feature>
<dbReference type="InterPro" id="IPR018392">
    <property type="entry name" value="LysM"/>
</dbReference>
<name>A0AAD7D4S5_MYCRO</name>
<proteinExistence type="predicted"/>
<feature type="non-terminal residue" evidence="4">
    <location>
        <position position="1"/>
    </location>
</feature>
<dbReference type="PROSITE" id="PS51782">
    <property type="entry name" value="LYSM"/>
    <property type="match status" value="1"/>
</dbReference>
<sequence>SSNSTGAGGPPVNLAAGSLSICTAYHTVASGNTCASMDAGARIALADFLRWNPEINVDCTNVQLGAAYYV</sequence>
<dbReference type="PANTHER" id="PTHR34997:SF1">
    <property type="entry name" value="PEPTIDOGLYCAN-BINDING LYSIN DOMAIN"/>
    <property type="match status" value="1"/>
</dbReference>
<dbReference type="PANTHER" id="PTHR34997">
    <property type="entry name" value="AM15"/>
    <property type="match status" value="1"/>
</dbReference>
<dbReference type="InterPro" id="IPR052210">
    <property type="entry name" value="LysM1-like"/>
</dbReference>
<evidence type="ECO:0000313" key="4">
    <source>
        <dbReference type="EMBL" id="KAJ7678665.1"/>
    </source>
</evidence>
<dbReference type="AlphaFoldDB" id="A0AAD7D4S5"/>
<evidence type="ECO:0000256" key="1">
    <source>
        <dbReference type="ARBA" id="ARBA00022669"/>
    </source>
</evidence>
<dbReference type="Gene3D" id="3.10.350.10">
    <property type="entry name" value="LysM domain"/>
    <property type="match status" value="1"/>
</dbReference>
<feature type="non-terminal residue" evidence="4">
    <location>
        <position position="70"/>
    </location>
</feature>
<keyword evidence="2" id="KW-0843">Virulence</keyword>
<evidence type="ECO:0000256" key="2">
    <source>
        <dbReference type="ARBA" id="ARBA00023026"/>
    </source>
</evidence>
<reference evidence="4" key="1">
    <citation type="submission" date="2023-03" db="EMBL/GenBank/DDBJ databases">
        <title>Massive genome expansion in bonnet fungi (Mycena s.s.) driven by repeated elements and novel gene families across ecological guilds.</title>
        <authorList>
            <consortium name="Lawrence Berkeley National Laboratory"/>
            <person name="Harder C.B."/>
            <person name="Miyauchi S."/>
            <person name="Viragh M."/>
            <person name="Kuo A."/>
            <person name="Thoen E."/>
            <person name="Andreopoulos B."/>
            <person name="Lu D."/>
            <person name="Skrede I."/>
            <person name="Drula E."/>
            <person name="Henrissat B."/>
            <person name="Morin E."/>
            <person name="Kohler A."/>
            <person name="Barry K."/>
            <person name="LaButti K."/>
            <person name="Morin E."/>
            <person name="Salamov A."/>
            <person name="Lipzen A."/>
            <person name="Mereny Z."/>
            <person name="Hegedus B."/>
            <person name="Baldrian P."/>
            <person name="Stursova M."/>
            <person name="Weitz H."/>
            <person name="Taylor A."/>
            <person name="Grigoriev I.V."/>
            <person name="Nagy L.G."/>
            <person name="Martin F."/>
            <person name="Kauserud H."/>
        </authorList>
    </citation>
    <scope>NUCLEOTIDE SEQUENCE</scope>
    <source>
        <strain evidence="4">CBHHK067</strain>
    </source>
</reference>
<keyword evidence="5" id="KW-1185">Reference proteome</keyword>
<gene>
    <name evidence="4" type="ORF">B0H17DRAFT_881358</name>
</gene>
<dbReference type="InterPro" id="IPR036779">
    <property type="entry name" value="LysM_dom_sf"/>
</dbReference>
<comment type="caution">
    <text evidence="4">The sequence shown here is derived from an EMBL/GenBank/DDBJ whole genome shotgun (WGS) entry which is preliminary data.</text>
</comment>
<accession>A0AAD7D4S5</accession>
<organism evidence="4 5">
    <name type="scientific">Mycena rosella</name>
    <name type="common">Pink bonnet</name>
    <name type="synonym">Agaricus rosellus</name>
    <dbReference type="NCBI Taxonomy" id="1033263"/>
    <lineage>
        <taxon>Eukaryota</taxon>
        <taxon>Fungi</taxon>
        <taxon>Dikarya</taxon>
        <taxon>Basidiomycota</taxon>
        <taxon>Agaricomycotina</taxon>
        <taxon>Agaricomycetes</taxon>
        <taxon>Agaricomycetidae</taxon>
        <taxon>Agaricales</taxon>
        <taxon>Marasmiineae</taxon>
        <taxon>Mycenaceae</taxon>
        <taxon>Mycena</taxon>
    </lineage>
</organism>
<dbReference type="SUPFAM" id="SSF54106">
    <property type="entry name" value="LysM domain"/>
    <property type="match status" value="1"/>
</dbReference>
<keyword evidence="1" id="KW-0147">Chitin-binding</keyword>
<dbReference type="GO" id="GO:0008061">
    <property type="term" value="F:chitin binding"/>
    <property type="evidence" value="ECO:0007669"/>
    <property type="project" value="UniProtKB-KW"/>
</dbReference>